<organism evidence="1 2">
    <name type="scientific">Hibiscus syriacus</name>
    <name type="common">Rose of Sharon</name>
    <dbReference type="NCBI Taxonomy" id="106335"/>
    <lineage>
        <taxon>Eukaryota</taxon>
        <taxon>Viridiplantae</taxon>
        <taxon>Streptophyta</taxon>
        <taxon>Embryophyta</taxon>
        <taxon>Tracheophyta</taxon>
        <taxon>Spermatophyta</taxon>
        <taxon>Magnoliopsida</taxon>
        <taxon>eudicotyledons</taxon>
        <taxon>Gunneridae</taxon>
        <taxon>Pentapetalae</taxon>
        <taxon>rosids</taxon>
        <taxon>malvids</taxon>
        <taxon>Malvales</taxon>
        <taxon>Malvaceae</taxon>
        <taxon>Malvoideae</taxon>
        <taxon>Hibiscus</taxon>
    </lineage>
</organism>
<dbReference type="Proteomes" id="UP000436088">
    <property type="component" value="Unassembled WGS sequence"/>
</dbReference>
<dbReference type="AlphaFoldDB" id="A0A6A2YAQ0"/>
<name>A0A6A2YAQ0_HIBSY</name>
<proteinExistence type="predicted"/>
<dbReference type="EMBL" id="VEPZ02001530">
    <property type="protein sequence ID" value="KAE8669227.1"/>
    <property type="molecule type" value="Genomic_DNA"/>
</dbReference>
<reference evidence="1" key="1">
    <citation type="submission" date="2019-09" db="EMBL/GenBank/DDBJ databases">
        <title>Draft genome information of white flower Hibiscus syriacus.</title>
        <authorList>
            <person name="Kim Y.-M."/>
        </authorList>
    </citation>
    <scope>NUCLEOTIDE SEQUENCE [LARGE SCALE GENOMIC DNA]</scope>
    <source>
        <strain evidence="1">YM2019G1</strain>
    </source>
</reference>
<keyword evidence="2" id="KW-1185">Reference proteome</keyword>
<comment type="caution">
    <text evidence="1">The sequence shown here is derived from an EMBL/GenBank/DDBJ whole genome shotgun (WGS) entry which is preliminary data.</text>
</comment>
<evidence type="ECO:0000313" key="1">
    <source>
        <dbReference type="EMBL" id="KAE8669227.1"/>
    </source>
</evidence>
<accession>A0A6A2YAQ0</accession>
<sequence>MDIFYKGCALSDIGYYLIRIFGSDIQISGSDPIFTDIVGHLLQSTSYILIDIVDHLIGSKPPVIGLYDCLQAKEGAGTQALLGSQKRFRKRHTK</sequence>
<evidence type="ECO:0000313" key="2">
    <source>
        <dbReference type="Proteomes" id="UP000436088"/>
    </source>
</evidence>
<protein>
    <submittedName>
        <fullName evidence="1">Uncharacterized protein</fullName>
    </submittedName>
</protein>
<gene>
    <name evidence="1" type="ORF">F3Y22_tig00112249pilonHSYRG00074</name>
</gene>